<dbReference type="AlphaFoldDB" id="A0AAN6Q2X3"/>
<dbReference type="Proteomes" id="UP001305647">
    <property type="component" value="Unassembled WGS sequence"/>
</dbReference>
<feature type="compositionally biased region" description="Low complexity" evidence="1">
    <location>
        <begin position="63"/>
        <end position="80"/>
    </location>
</feature>
<reference evidence="3" key="2">
    <citation type="submission" date="2023-05" db="EMBL/GenBank/DDBJ databases">
        <authorList>
            <consortium name="Lawrence Berkeley National Laboratory"/>
            <person name="Steindorff A."/>
            <person name="Hensen N."/>
            <person name="Bonometti L."/>
            <person name="Westerberg I."/>
            <person name="Brannstrom I.O."/>
            <person name="Guillou S."/>
            <person name="Cros-Aarteil S."/>
            <person name="Calhoun S."/>
            <person name="Haridas S."/>
            <person name="Kuo A."/>
            <person name="Mondo S."/>
            <person name="Pangilinan J."/>
            <person name="Riley R."/>
            <person name="Labutti K."/>
            <person name="Andreopoulos B."/>
            <person name="Lipzen A."/>
            <person name="Chen C."/>
            <person name="Yanf M."/>
            <person name="Daum C."/>
            <person name="Ng V."/>
            <person name="Clum A."/>
            <person name="Ohm R."/>
            <person name="Martin F."/>
            <person name="Silar P."/>
            <person name="Natvig D."/>
            <person name="Lalanne C."/>
            <person name="Gautier V."/>
            <person name="Ament-Velasquez S.L."/>
            <person name="Kruys A."/>
            <person name="Hutchinson M.I."/>
            <person name="Powell A.J."/>
            <person name="Barry K."/>
            <person name="Miller A.N."/>
            <person name="Grigoriev I.V."/>
            <person name="Debuchy R."/>
            <person name="Gladieux P."/>
            <person name="Thoren M.H."/>
            <person name="Johannesson H."/>
        </authorList>
    </citation>
    <scope>NUCLEOTIDE SEQUENCE</scope>
    <source>
        <strain evidence="3">CBS 757.83</strain>
    </source>
</reference>
<feature type="region of interest" description="Disordered" evidence="1">
    <location>
        <begin position="35"/>
        <end position="88"/>
    </location>
</feature>
<evidence type="ECO:0000313" key="3">
    <source>
        <dbReference type="EMBL" id="KAK4102602.1"/>
    </source>
</evidence>
<keyword evidence="2" id="KW-0472">Membrane</keyword>
<feature type="transmembrane region" description="Helical" evidence="2">
    <location>
        <begin position="111"/>
        <end position="128"/>
    </location>
</feature>
<evidence type="ECO:0000256" key="2">
    <source>
        <dbReference type="SAM" id="Phobius"/>
    </source>
</evidence>
<evidence type="ECO:0000256" key="1">
    <source>
        <dbReference type="SAM" id="MobiDB-lite"/>
    </source>
</evidence>
<keyword evidence="2" id="KW-1133">Transmembrane helix</keyword>
<name>A0AAN6Q2X3_9PEZI</name>
<dbReference type="EMBL" id="MU863631">
    <property type="protein sequence ID" value="KAK4102602.1"/>
    <property type="molecule type" value="Genomic_DNA"/>
</dbReference>
<protein>
    <submittedName>
        <fullName evidence="3">Uncharacterized protein</fullName>
    </submittedName>
</protein>
<evidence type="ECO:0000313" key="4">
    <source>
        <dbReference type="Proteomes" id="UP001305647"/>
    </source>
</evidence>
<comment type="caution">
    <text evidence="3">The sequence shown here is derived from an EMBL/GenBank/DDBJ whole genome shotgun (WGS) entry which is preliminary data.</text>
</comment>
<reference evidence="3" key="1">
    <citation type="journal article" date="2023" name="Mol. Phylogenet. Evol.">
        <title>Genome-scale phylogeny and comparative genomics of the fungal order Sordariales.</title>
        <authorList>
            <person name="Hensen N."/>
            <person name="Bonometti L."/>
            <person name="Westerberg I."/>
            <person name="Brannstrom I.O."/>
            <person name="Guillou S."/>
            <person name="Cros-Aarteil S."/>
            <person name="Calhoun S."/>
            <person name="Haridas S."/>
            <person name="Kuo A."/>
            <person name="Mondo S."/>
            <person name="Pangilinan J."/>
            <person name="Riley R."/>
            <person name="LaButti K."/>
            <person name="Andreopoulos B."/>
            <person name="Lipzen A."/>
            <person name="Chen C."/>
            <person name="Yan M."/>
            <person name="Daum C."/>
            <person name="Ng V."/>
            <person name="Clum A."/>
            <person name="Steindorff A."/>
            <person name="Ohm R.A."/>
            <person name="Martin F."/>
            <person name="Silar P."/>
            <person name="Natvig D.O."/>
            <person name="Lalanne C."/>
            <person name="Gautier V."/>
            <person name="Ament-Velasquez S.L."/>
            <person name="Kruys A."/>
            <person name="Hutchinson M.I."/>
            <person name="Powell A.J."/>
            <person name="Barry K."/>
            <person name="Miller A.N."/>
            <person name="Grigoriev I.V."/>
            <person name="Debuchy R."/>
            <person name="Gladieux P."/>
            <person name="Hiltunen Thoren M."/>
            <person name="Johannesson H."/>
        </authorList>
    </citation>
    <scope>NUCLEOTIDE SEQUENCE</scope>
    <source>
        <strain evidence="3">CBS 757.83</strain>
    </source>
</reference>
<accession>A0AAN6Q2X3</accession>
<organism evidence="3 4">
    <name type="scientific">Parathielavia hyrcaniae</name>
    <dbReference type="NCBI Taxonomy" id="113614"/>
    <lineage>
        <taxon>Eukaryota</taxon>
        <taxon>Fungi</taxon>
        <taxon>Dikarya</taxon>
        <taxon>Ascomycota</taxon>
        <taxon>Pezizomycotina</taxon>
        <taxon>Sordariomycetes</taxon>
        <taxon>Sordariomycetidae</taxon>
        <taxon>Sordariales</taxon>
        <taxon>Chaetomiaceae</taxon>
        <taxon>Parathielavia</taxon>
    </lineage>
</organism>
<proteinExistence type="predicted"/>
<gene>
    <name evidence="3" type="ORF">N658DRAFT_342421</name>
</gene>
<keyword evidence="4" id="KW-1185">Reference proteome</keyword>
<keyword evidence="2" id="KW-0812">Transmembrane</keyword>
<feature type="compositionally biased region" description="Polar residues" evidence="1">
    <location>
        <begin position="40"/>
        <end position="52"/>
    </location>
</feature>
<sequence>MSQHASCSHPFRSGPATAVFYTVLRSTQQAWTASALDANRSAQTPQTPSRAWQGSRYHDDAYPSVSSPPRTSRPRPLSWPGFSSTQRLGRSCCDLSHAGPPRGGLLFSQEVLFLLLIFPIFLFHRCLLSV</sequence>